<feature type="region of interest" description="Disordered" evidence="1">
    <location>
        <begin position="491"/>
        <end position="555"/>
    </location>
</feature>
<dbReference type="Pfam" id="PF16206">
    <property type="entry name" value="Mon2_C"/>
    <property type="match status" value="1"/>
</dbReference>
<feature type="region of interest" description="Disordered" evidence="1">
    <location>
        <begin position="666"/>
        <end position="685"/>
    </location>
</feature>
<evidence type="ECO:0000256" key="1">
    <source>
        <dbReference type="SAM" id="MobiDB-lite"/>
    </source>
</evidence>
<feature type="compositionally biased region" description="Polar residues" evidence="1">
    <location>
        <begin position="835"/>
        <end position="847"/>
    </location>
</feature>
<proteinExistence type="predicted"/>
<comment type="caution">
    <text evidence="3">The sequence shown here is derived from an EMBL/GenBank/DDBJ whole genome shotgun (WGS) entry which is preliminary data.</text>
</comment>
<feature type="region of interest" description="Disordered" evidence="1">
    <location>
        <begin position="403"/>
        <end position="435"/>
    </location>
</feature>
<feature type="region of interest" description="Disordered" evidence="1">
    <location>
        <begin position="267"/>
        <end position="289"/>
    </location>
</feature>
<feature type="compositionally biased region" description="Low complexity" evidence="1">
    <location>
        <begin position="523"/>
        <end position="541"/>
    </location>
</feature>
<dbReference type="InterPro" id="IPR032817">
    <property type="entry name" value="Mon2_C"/>
</dbReference>
<feature type="domain" description="Mon2 C-terminal" evidence="2">
    <location>
        <begin position="137"/>
        <end position="222"/>
    </location>
</feature>
<organism evidence="3 4">
    <name type="scientific">Paratrimastix pyriformis</name>
    <dbReference type="NCBI Taxonomy" id="342808"/>
    <lineage>
        <taxon>Eukaryota</taxon>
        <taxon>Metamonada</taxon>
        <taxon>Preaxostyla</taxon>
        <taxon>Paratrimastigidae</taxon>
        <taxon>Paratrimastix</taxon>
    </lineage>
</organism>
<accession>A0ABQ8UMP9</accession>
<dbReference type="Proteomes" id="UP001141327">
    <property type="component" value="Unassembled WGS sequence"/>
</dbReference>
<reference evidence="3" key="1">
    <citation type="journal article" date="2022" name="bioRxiv">
        <title>Genomics of Preaxostyla Flagellates Illuminates Evolutionary Transitions and the Path Towards Mitochondrial Loss.</title>
        <authorList>
            <person name="Novak L.V.F."/>
            <person name="Treitli S.C."/>
            <person name="Pyrih J."/>
            <person name="Halakuc P."/>
            <person name="Pipaliya S.V."/>
            <person name="Vacek V."/>
            <person name="Brzon O."/>
            <person name="Soukal P."/>
            <person name="Eme L."/>
            <person name="Dacks J.B."/>
            <person name="Karnkowska A."/>
            <person name="Elias M."/>
            <person name="Hampl V."/>
        </authorList>
    </citation>
    <scope>NUCLEOTIDE SEQUENCE</scope>
    <source>
        <strain evidence="3">RCP-MX</strain>
    </source>
</reference>
<name>A0ABQ8UMP9_9EUKA</name>
<gene>
    <name evidence="3" type="ORF">PAPYR_3812</name>
</gene>
<evidence type="ECO:0000313" key="4">
    <source>
        <dbReference type="Proteomes" id="UP001141327"/>
    </source>
</evidence>
<protein>
    <recommendedName>
        <fullName evidence="2">Mon2 C-terminal domain-containing protein</fullName>
    </recommendedName>
</protein>
<evidence type="ECO:0000259" key="2">
    <source>
        <dbReference type="Pfam" id="PF16206"/>
    </source>
</evidence>
<feature type="compositionally biased region" description="Low complexity" evidence="1">
    <location>
        <begin position="491"/>
        <end position="514"/>
    </location>
</feature>
<keyword evidence="4" id="KW-1185">Reference proteome</keyword>
<evidence type="ECO:0000313" key="3">
    <source>
        <dbReference type="EMBL" id="KAJ4460088.1"/>
    </source>
</evidence>
<feature type="region of interest" description="Disordered" evidence="1">
    <location>
        <begin position="888"/>
        <end position="914"/>
    </location>
</feature>
<feature type="compositionally biased region" description="Pro residues" evidence="1">
    <location>
        <begin position="420"/>
        <end position="430"/>
    </location>
</feature>
<feature type="region of interest" description="Disordered" evidence="1">
    <location>
        <begin position="797"/>
        <end position="856"/>
    </location>
</feature>
<sequence>MRNSAIRTFHTALLSLQPVPGSPDPATAQADLAEARAPAAAVVLCPYLVPTCVPRCINTLLVPAAMAVWSHARNLHLHLNQQADGAPRTDEPSGCRGWEWRPPRVVGAGGVRLAVGADGALAGCGWRFLWVGPQEGLLLHHSRNTPQKQWDETNVLVIDGLGRAIRVFSGPLAQAGVLTTTAETIIGSVLHPAIQLGREEVARAALEAANEILRLADALREGGPAQSAEGATPALGERLWERVWSTVEQAEAVATLLTRWVLPQQLPAQSPTPSASPEGSPSPSPSPAATPIIIIIDGLQPLTTPRLNRPADQSTVVRIAWHLARAVHPNATSHTMSRFTLPSHTNKPQLAMHQLRFRQAADGGFSEAALRAAHNFTETLNGSRLQSTHRVLLEMLAIMVPPPTPAIRHPQPPATHSRHPQPPPHRPPLPNGLGLSPLASRAHACSCSACPQAPATPQVAEEILLALCQMVAYARNPAAYAEAHRHHIRFPYGPSGPASPALPSAGPRRSGSSPTLRPGHMRPLPAAPSASSTSSTDEAPATAPPRPRGGALPSAEDSRAANFFLRRLYEACALTYASAPAAVRGRTFEQLLQVALPSLNKTARLCRASLSLWLVVVLRGLPCLPCLPDSAAPSGEPRPTGRAPWTRHEGWGHTLRVMRRFLQGRLPPGAQPSDPADPEDPPAHHTHMHVILNQHRLRAHPRPAAFLASFPPALQPLLQAGGRPAPAPARWRRWDSLLLEATAARLLPLALACPPCPAPDRHSPEGLARLCGPESVLARLAALISGAPVMWAEAQQAAAEAHQARDPQAESPPAPAPAEGRQPAECGAPLRGCPSTDSLQSAASFTPSVAAPPEDGRPEALEAILDPDEPDEEDLCWAVYREPPPCPPPACAGDGAGPDGAAEETPGEGAAEAEVGPNLGTQAVALLARLLSAPHPAGPADGAETDPWAKLTAALAGHEPLAPFITEADLIPLAVWPVFSRHCAALLAAYLAAPPRPSRPWGGAWRPSWTSWPGWPCPGLVAAHLQGDAGLLPAGSLLDVARPPALLGPEAAGRVLCQLGSRGCAHLSGPLFGLVVQALAAPGASPLIRQRAAALARRFGEALACGLAAP</sequence>
<dbReference type="EMBL" id="JAPMOS010000015">
    <property type="protein sequence ID" value="KAJ4460088.1"/>
    <property type="molecule type" value="Genomic_DNA"/>
</dbReference>
<feature type="compositionally biased region" description="Pro residues" evidence="1">
    <location>
        <begin position="403"/>
        <end position="413"/>
    </location>
</feature>
<feature type="region of interest" description="Disordered" evidence="1">
    <location>
        <begin position="628"/>
        <end position="647"/>
    </location>
</feature>